<evidence type="ECO:0000313" key="3">
    <source>
        <dbReference type="Proteomes" id="UP000594262"/>
    </source>
</evidence>
<accession>A0A7M5WHW2</accession>
<dbReference type="Gene3D" id="1.10.510.10">
    <property type="entry name" value="Transferase(Phosphotransferase) domain 1"/>
    <property type="match status" value="1"/>
</dbReference>
<evidence type="ECO:0000313" key="2">
    <source>
        <dbReference type="EnsemblMetazoa" id="CLYHEMP000083.1"/>
    </source>
</evidence>
<protein>
    <recommendedName>
        <fullName evidence="1">Protein kinase domain-containing protein</fullName>
    </recommendedName>
</protein>
<reference evidence="2" key="1">
    <citation type="submission" date="2021-01" db="UniProtKB">
        <authorList>
            <consortium name="EnsemblMetazoa"/>
        </authorList>
    </citation>
    <scope>IDENTIFICATION</scope>
</reference>
<dbReference type="InterPro" id="IPR051681">
    <property type="entry name" value="Ser/Thr_Kinases-Pseudokinases"/>
</dbReference>
<name>A0A7M5WHW2_9CNID</name>
<keyword evidence="3" id="KW-1185">Reference proteome</keyword>
<organism evidence="2 3">
    <name type="scientific">Clytia hemisphaerica</name>
    <dbReference type="NCBI Taxonomy" id="252671"/>
    <lineage>
        <taxon>Eukaryota</taxon>
        <taxon>Metazoa</taxon>
        <taxon>Cnidaria</taxon>
        <taxon>Hydrozoa</taxon>
        <taxon>Hydroidolina</taxon>
        <taxon>Leptothecata</taxon>
        <taxon>Obeliida</taxon>
        <taxon>Clytiidae</taxon>
        <taxon>Clytia</taxon>
    </lineage>
</organism>
<dbReference type="InterPro" id="IPR001245">
    <property type="entry name" value="Ser-Thr/Tyr_kinase_cat_dom"/>
</dbReference>
<dbReference type="RefSeq" id="XP_066925677.1">
    <property type="nucleotide sequence ID" value="XM_067069576.1"/>
</dbReference>
<dbReference type="PROSITE" id="PS50011">
    <property type="entry name" value="PROTEIN_KINASE_DOM"/>
    <property type="match status" value="1"/>
</dbReference>
<dbReference type="GO" id="GO:0005524">
    <property type="term" value="F:ATP binding"/>
    <property type="evidence" value="ECO:0007669"/>
    <property type="project" value="InterPro"/>
</dbReference>
<dbReference type="InterPro" id="IPR011009">
    <property type="entry name" value="Kinase-like_dom_sf"/>
</dbReference>
<dbReference type="AlphaFoldDB" id="A0A7M5WHW2"/>
<sequence length="517" mass="58280">MDNKMADKTVTTCASMLYALFQKRKRKCSCLCHTATNKNTDVAELNANKFFHCKCSLECHTPKLQCPKCGKPKYRTVEKRKKPKKKIIKLQIEHTGSSCNLMSPKNKKSLLCTCDVFQPHLAKGSPAFGKILNVKPAAHLYSPKSSPGKFSLQDFKSSSKGSPFLPGSGYSHPKQLTFNRTPCEKVENRPKSFYEWSIPYTNIEFGEKVAVSPNGPVHRGRWHGDVMVYMQANHDENKLDEFLDEVSLLGLIRHENVVLFMGASIEPPNLAVVTSVRKGHTLHHHLHIKQTAFHFGSKFSIAKQIAQGMGYLQAKGITLGKLCSRNVFLEAKVKIGITEYTTTTQPTVKSGCGFLPDGHLAYISPELMRTLKLCGIYYLTDKPDTPKADVYAYGTLLYEIFLGRHPYKGLEPQTLIWKVSKGHVASVDATDFPLVFKGLIQSCWQQRIEKRPEFQEIINNMKKINIPRSLQKKLSLSDSGAINKEQQKQILNHQNAFRIDATTPQHTAQWRKTSNLS</sequence>
<feature type="domain" description="Protein kinase" evidence="1">
    <location>
        <begin position="203"/>
        <end position="464"/>
    </location>
</feature>
<dbReference type="OrthoDB" id="774951at2759"/>
<dbReference type="SUPFAM" id="SSF56112">
    <property type="entry name" value="Protein kinase-like (PK-like)"/>
    <property type="match status" value="1"/>
</dbReference>
<evidence type="ECO:0000259" key="1">
    <source>
        <dbReference type="PROSITE" id="PS50011"/>
    </source>
</evidence>
<dbReference type="PANTHER" id="PTHR44329">
    <property type="entry name" value="SERINE/THREONINE-PROTEIN KINASE TNNI3K-RELATED"/>
    <property type="match status" value="1"/>
</dbReference>
<dbReference type="GO" id="GO:0004674">
    <property type="term" value="F:protein serine/threonine kinase activity"/>
    <property type="evidence" value="ECO:0007669"/>
    <property type="project" value="TreeGrafter"/>
</dbReference>
<dbReference type="GeneID" id="136813057"/>
<proteinExistence type="predicted"/>
<dbReference type="EnsemblMetazoa" id="CLYHEMT000083.1">
    <property type="protein sequence ID" value="CLYHEMP000083.1"/>
    <property type="gene ID" value="CLYHEMG000083"/>
</dbReference>
<dbReference type="Gene3D" id="3.30.200.20">
    <property type="entry name" value="Phosphorylase Kinase, domain 1"/>
    <property type="match status" value="1"/>
</dbReference>
<dbReference type="Proteomes" id="UP000594262">
    <property type="component" value="Unplaced"/>
</dbReference>
<dbReference type="InterPro" id="IPR000719">
    <property type="entry name" value="Prot_kinase_dom"/>
</dbReference>
<dbReference type="Pfam" id="PF07714">
    <property type="entry name" value="PK_Tyr_Ser-Thr"/>
    <property type="match status" value="1"/>
</dbReference>
<dbReference type="PANTHER" id="PTHR44329:SF253">
    <property type="entry name" value="KINASE SUPPRESSOR OF RAS 2"/>
    <property type="match status" value="1"/>
</dbReference>